<feature type="signal peptide" evidence="1">
    <location>
        <begin position="1"/>
        <end position="32"/>
    </location>
</feature>
<evidence type="ECO:0000313" key="2">
    <source>
        <dbReference type="EMBL" id="GFY17086.1"/>
    </source>
</evidence>
<dbReference type="Proteomes" id="UP000887159">
    <property type="component" value="Unassembled WGS sequence"/>
</dbReference>
<dbReference type="Gene3D" id="3.30.420.10">
    <property type="entry name" value="Ribonuclease H-like superfamily/Ribonuclease H"/>
    <property type="match status" value="1"/>
</dbReference>
<dbReference type="AlphaFoldDB" id="A0A8X6SRS5"/>
<reference evidence="2" key="1">
    <citation type="submission" date="2020-08" db="EMBL/GenBank/DDBJ databases">
        <title>Multicomponent nature underlies the extraordinary mechanical properties of spider dragline silk.</title>
        <authorList>
            <person name="Kono N."/>
            <person name="Nakamura H."/>
            <person name="Mori M."/>
            <person name="Yoshida Y."/>
            <person name="Ohtoshi R."/>
            <person name="Malay A.D."/>
            <person name="Moran D.A.P."/>
            <person name="Tomita M."/>
            <person name="Numata K."/>
            <person name="Arakawa K."/>
        </authorList>
    </citation>
    <scope>NUCLEOTIDE SEQUENCE</scope>
</reference>
<name>A0A8X6SRS5_TRICX</name>
<gene>
    <name evidence="2" type="primary">X975_08933</name>
    <name evidence="2" type="ORF">TNCV_1088621</name>
</gene>
<dbReference type="GO" id="GO:0003676">
    <property type="term" value="F:nucleic acid binding"/>
    <property type="evidence" value="ECO:0007669"/>
    <property type="project" value="InterPro"/>
</dbReference>
<keyword evidence="3" id="KW-1185">Reference proteome</keyword>
<sequence length="112" mass="12901">MTAQRYVCDILQSHVLPLIAWLLGAIFQQDKAHPHTARMSQDCYRHISTLPWPAQSPDFSPIEQIWNHSGRQVGQPTSWVELEACLQQLWNDMSHDIIWNVYASMPARISSC</sequence>
<feature type="chain" id="PRO_5036444956" evidence="1">
    <location>
        <begin position="33"/>
        <end position="112"/>
    </location>
</feature>
<evidence type="ECO:0000313" key="3">
    <source>
        <dbReference type="Proteomes" id="UP000887159"/>
    </source>
</evidence>
<organism evidence="2 3">
    <name type="scientific">Trichonephila clavipes</name>
    <name type="common">Golden silk orbweaver</name>
    <name type="synonym">Nephila clavipes</name>
    <dbReference type="NCBI Taxonomy" id="2585209"/>
    <lineage>
        <taxon>Eukaryota</taxon>
        <taxon>Metazoa</taxon>
        <taxon>Ecdysozoa</taxon>
        <taxon>Arthropoda</taxon>
        <taxon>Chelicerata</taxon>
        <taxon>Arachnida</taxon>
        <taxon>Araneae</taxon>
        <taxon>Araneomorphae</taxon>
        <taxon>Entelegynae</taxon>
        <taxon>Araneoidea</taxon>
        <taxon>Nephilidae</taxon>
        <taxon>Trichonephila</taxon>
    </lineage>
</organism>
<proteinExistence type="predicted"/>
<evidence type="ECO:0000256" key="1">
    <source>
        <dbReference type="SAM" id="SignalP"/>
    </source>
</evidence>
<dbReference type="InterPro" id="IPR036397">
    <property type="entry name" value="RNaseH_sf"/>
</dbReference>
<keyword evidence="1" id="KW-0732">Signal</keyword>
<comment type="caution">
    <text evidence="2">The sequence shown here is derived from an EMBL/GenBank/DDBJ whole genome shotgun (WGS) entry which is preliminary data.</text>
</comment>
<dbReference type="EMBL" id="BMAU01021343">
    <property type="protein sequence ID" value="GFY17086.1"/>
    <property type="molecule type" value="Genomic_DNA"/>
</dbReference>
<protein>
    <submittedName>
        <fullName evidence="2">Transposable element Tcb1 transposase</fullName>
    </submittedName>
</protein>
<accession>A0A8X6SRS5</accession>